<gene>
    <name evidence="5" type="ORF">DEF21_19570</name>
    <name evidence="6" type="ORF">DHR80_08655</name>
</gene>
<dbReference type="PANTHER" id="PTHR43464:SF19">
    <property type="entry name" value="UBIQUINONE BIOSYNTHESIS O-METHYLTRANSFERASE, MITOCHONDRIAL"/>
    <property type="match status" value="1"/>
</dbReference>
<name>A0A358HYK8_9PROT</name>
<dbReference type="PANTHER" id="PTHR43464">
    <property type="entry name" value="METHYLTRANSFERASE"/>
    <property type="match status" value="1"/>
</dbReference>
<evidence type="ECO:0000313" key="8">
    <source>
        <dbReference type="Proteomes" id="UP000264753"/>
    </source>
</evidence>
<dbReference type="SUPFAM" id="SSF53335">
    <property type="entry name" value="S-adenosyl-L-methionine-dependent methyltransferases"/>
    <property type="match status" value="1"/>
</dbReference>
<evidence type="ECO:0000313" key="5">
    <source>
        <dbReference type="EMBL" id="HBV00083.1"/>
    </source>
</evidence>
<keyword evidence="3" id="KW-0949">S-adenosyl-L-methionine</keyword>
<dbReference type="RefSeq" id="WP_276654710.1">
    <property type="nucleotide sequence ID" value="NZ_DOOG01000160.1"/>
</dbReference>
<keyword evidence="2 5" id="KW-0808">Transferase</keyword>
<keyword evidence="1 5" id="KW-0489">Methyltransferase</keyword>
<feature type="domain" description="Methyltransferase" evidence="4">
    <location>
        <begin position="45"/>
        <end position="138"/>
    </location>
</feature>
<dbReference type="GO" id="GO:0032259">
    <property type="term" value="P:methylation"/>
    <property type="evidence" value="ECO:0007669"/>
    <property type="project" value="UniProtKB-KW"/>
</dbReference>
<sequence length="210" mass="22938">MKVDPNMDPVDFWQQHYEKASPETSGRPSAGLERFVKDRAPGTALELGCGKGDDAVWLVKQGWTVAAIDLSETALDYAQANAARNGVADKITFAAHDLMTGFPDGKFDLITAQFLESPVVFERDAILHMAANRVLPGGMLLIASHGSVPSWSWDYPDKVYPTPQEAFDNLNLDASDWNRVCVDNIDRMATGPKGEKGTVTDTVIALERKA</sequence>
<dbReference type="Proteomes" id="UP000264753">
    <property type="component" value="Unassembled WGS sequence"/>
</dbReference>
<dbReference type="Gene3D" id="3.40.50.150">
    <property type="entry name" value="Vaccinia Virus protein VP39"/>
    <property type="match status" value="1"/>
</dbReference>
<evidence type="ECO:0000256" key="2">
    <source>
        <dbReference type="ARBA" id="ARBA00022679"/>
    </source>
</evidence>
<evidence type="ECO:0000259" key="4">
    <source>
        <dbReference type="Pfam" id="PF13649"/>
    </source>
</evidence>
<evidence type="ECO:0000313" key="7">
    <source>
        <dbReference type="Proteomes" id="UP000264179"/>
    </source>
</evidence>
<dbReference type="InterPro" id="IPR029063">
    <property type="entry name" value="SAM-dependent_MTases_sf"/>
</dbReference>
<evidence type="ECO:0000256" key="3">
    <source>
        <dbReference type="ARBA" id="ARBA00022691"/>
    </source>
</evidence>
<dbReference type="Pfam" id="PF13649">
    <property type="entry name" value="Methyltransf_25"/>
    <property type="match status" value="1"/>
</dbReference>
<dbReference type="CDD" id="cd02440">
    <property type="entry name" value="AdoMet_MTases"/>
    <property type="match status" value="1"/>
</dbReference>
<evidence type="ECO:0000313" key="6">
    <source>
        <dbReference type="EMBL" id="HCW67267.1"/>
    </source>
</evidence>
<dbReference type="Proteomes" id="UP000264179">
    <property type="component" value="Unassembled WGS sequence"/>
</dbReference>
<accession>A0A358HYK8</accession>
<dbReference type="InterPro" id="IPR041698">
    <property type="entry name" value="Methyltransf_25"/>
</dbReference>
<protein>
    <submittedName>
        <fullName evidence="5">Class I SAM-dependent methyltransferase</fullName>
    </submittedName>
</protein>
<proteinExistence type="predicted"/>
<evidence type="ECO:0000256" key="1">
    <source>
        <dbReference type="ARBA" id="ARBA00022603"/>
    </source>
</evidence>
<dbReference type="EMBL" id="DOOG01000160">
    <property type="protein sequence ID" value="HBV00083.1"/>
    <property type="molecule type" value="Genomic_DNA"/>
</dbReference>
<dbReference type="AlphaFoldDB" id="A0A358HYK8"/>
<reference evidence="7 8" key="1">
    <citation type="journal article" date="2018" name="Nat. Biotechnol.">
        <title>A standardized bacterial taxonomy based on genome phylogeny substantially revises the tree of life.</title>
        <authorList>
            <person name="Parks D.H."/>
            <person name="Chuvochina M."/>
            <person name="Waite D.W."/>
            <person name="Rinke C."/>
            <person name="Skarshewski A."/>
            <person name="Chaumeil P.A."/>
            <person name="Hugenholtz P."/>
        </authorList>
    </citation>
    <scope>NUCLEOTIDE SEQUENCE [LARGE SCALE GENOMIC DNA]</scope>
    <source>
        <strain evidence="5">UBA8707</strain>
        <strain evidence="6">UBA9881</strain>
    </source>
</reference>
<dbReference type="GO" id="GO:0008168">
    <property type="term" value="F:methyltransferase activity"/>
    <property type="evidence" value="ECO:0007669"/>
    <property type="project" value="UniProtKB-KW"/>
</dbReference>
<dbReference type="EMBL" id="DPOP01000074">
    <property type="protein sequence ID" value="HCW67267.1"/>
    <property type="molecule type" value="Genomic_DNA"/>
</dbReference>
<organism evidence="5 8">
    <name type="scientific">Thalassospira lucentensis</name>
    <dbReference type="NCBI Taxonomy" id="168935"/>
    <lineage>
        <taxon>Bacteria</taxon>
        <taxon>Pseudomonadati</taxon>
        <taxon>Pseudomonadota</taxon>
        <taxon>Alphaproteobacteria</taxon>
        <taxon>Rhodospirillales</taxon>
        <taxon>Thalassospiraceae</taxon>
        <taxon>Thalassospira</taxon>
    </lineage>
</organism>
<comment type="caution">
    <text evidence="5">The sequence shown here is derived from an EMBL/GenBank/DDBJ whole genome shotgun (WGS) entry which is preliminary data.</text>
</comment>